<reference evidence="6 7" key="1">
    <citation type="submission" date="2024-09" db="EMBL/GenBank/DDBJ databases">
        <title>Chromosome-scale assembly of Riccia sorocarpa.</title>
        <authorList>
            <person name="Paukszto L."/>
        </authorList>
    </citation>
    <scope>NUCLEOTIDE SEQUENCE [LARGE SCALE GENOMIC DNA]</scope>
    <source>
        <strain evidence="6">LP-2024</strain>
        <tissue evidence="6">Aerial parts of the thallus</tissue>
    </source>
</reference>
<dbReference type="InterPro" id="IPR005123">
    <property type="entry name" value="Oxoglu/Fe-dep_dioxygenase_dom"/>
</dbReference>
<accession>A0ABD3I102</accession>
<dbReference type="PROSITE" id="PS51471">
    <property type="entry name" value="FE2OG_OXY"/>
    <property type="match status" value="1"/>
</dbReference>
<dbReference type="InterPro" id="IPR026992">
    <property type="entry name" value="DIOX_N"/>
</dbReference>
<dbReference type="PANTHER" id="PTHR47991">
    <property type="entry name" value="OXOGLUTARATE/IRON-DEPENDENT DIOXYGENASE"/>
    <property type="match status" value="1"/>
</dbReference>
<dbReference type="GO" id="GO:0016491">
    <property type="term" value="F:oxidoreductase activity"/>
    <property type="evidence" value="ECO:0007669"/>
    <property type="project" value="UniProtKB-KW"/>
</dbReference>
<dbReference type="EMBL" id="JBJQOH010000002">
    <property type="protein sequence ID" value="KAL3696160.1"/>
    <property type="molecule type" value="Genomic_DNA"/>
</dbReference>
<organism evidence="6 7">
    <name type="scientific">Riccia sorocarpa</name>
    <dbReference type="NCBI Taxonomy" id="122646"/>
    <lineage>
        <taxon>Eukaryota</taxon>
        <taxon>Viridiplantae</taxon>
        <taxon>Streptophyta</taxon>
        <taxon>Embryophyta</taxon>
        <taxon>Marchantiophyta</taxon>
        <taxon>Marchantiopsida</taxon>
        <taxon>Marchantiidae</taxon>
        <taxon>Marchantiales</taxon>
        <taxon>Ricciaceae</taxon>
        <taxon>Riccia</taxon>
    </lineage>
</organism>
<evidence type="ECO:0000256" key="4">
    <source>
        <dbReference type="RuleBase" id="RU003682"/>
    </source>
</evidence>
<dbReference type="InterPro" id="IPR027443">
    <property type="entry name" value="IPNS-like_sf"/>
</dbReference>
<feature type="domain" description="Fe2OG dioxygenase" evidence="5">
    <location>
        <begin position="219"/>
        <end position="319"/>
    </location>
</feature>
<evidence type="ECO:0000256" key="1">
    <source>
        <dbReference type="ARBA" id="ARBA00008056"/>
    </source>
</evidence>
<dbReference type="InterPro" id="IPR050295">
    <property type="entry name" value="Plant_2OG-oxidoreductases"/>
</dbReference>
<protein>
    <recommendedName>
        <fullName evidence="5">Fe2OG dioxygenase domain-containing protein</fullName>
    </recommendedName>
</protein>
<dbReference type="Pfam" id="PF03171">
    <property type="entry name" value="2OG-FeII_Oxy"/>
    <property type="match status" value="1"/>
</dbReference>
<sequence>MGLEDSVVDKFRETNLKDESTLAARALDPTDPTFVLDPEFRRKVKHDEFLDCLDDQIPVIDLTPLGTNDDEALGNMIAKVRSAVEEWGFFQVVNHGVPLELIDRLEKEAVAFFSLPLEEKKKVRRTFDRFTGYYDAELTKNHRDWKEVFDLIVRESIVLPDESTFVHVSNQWPQNPPAFREAAQAYANSAEQLAFKILGLLSRSLGLPAEHFHKYFENHAARVRLNYYPVCPIPDLALGVSRHRDSCALTILVQDEVGGLQVRRKDGEWIAVKPRREAFVINVGAVFQVWSNDRWKSIEHQVVVNENRARLSFPLFFNPSPSVDVEPVPELLSESNPARYYPINWGFFLRKRQNGNFKQYGEDIQIEHFAVNRVSPYQHP</sequence>
<dbReference type="InterPro" id="IPR044861">
    <property type="entry name" value="IPNS-like_FE2OG_OXY"/>
</dbReference>
<evidence type="ECO:0000256" key="3">
    <source>
        <dbReference type="ARBA" id="ARBA00023004"/>
    </source>
</evidence>
<dbReference type="Proteomes" id="UP001633002">
    <property type="component" value="Unassembled WGS sequence"/>
</dbReference>
<dbReference type="Gene3D" id="2.60.120.330">
    <property type="entry name" value="B-lactam Antibiotic, Isopenicillin N Synthase, Chain"/>
    <property type="match status" value="1"/>
</dbReference>
<dbReference type="AlphaFoldDB" id="A0ABD3I102"/>
<keyword evidence="7" id="KW-1185">Reference proteome</keyword>
<gene>
    <name evidence="6" type="ORF">R1sor_010236</name>
</gene>
<evidence type="ECO:0000313" key="6">
    <source>
        <dbReference type="EMBL" id="KAL3696160.1"/>
    </source>
</evidence>
<dbReference type="FunFam" id="2.60.120.330:FF:000012">
    <property type="entry name" value="Gibberellin 20 oxidase 1"/>
    <property type="match status" value="1"/>
</dbReference>
<keyword evidence="4" id="KW-0560">Oxidoreductase</keyword>
<keyword evidence="3 4" id="KW-0408">Iron</keyword>
<name>A0ABD3I102_9MARC</name>
<comment type="similarity">
    <text evidence="1 4">Belongs to the iron/ascorbate-dependent oxidoreductase family.</text>
</comment>
<comment type="caution">
    <text evidence="6">The sequence shown here is derived from an EMBL/GenBank/DDBJ whole genome shotgun (WGS) entry which is preliminary data.</text>
</comment>
<evidence type="ECO:0000259" key="5">
    <source>
        <dbReference type="PROSITE" id="PS51471"/>
    </source>
</evidence>
<proteinExistence type="inferred from homology"/>
<evidence type="ECO:0000313" key="7">
    <source>
        <dbReference type="Proteomes" id="UP001633002"/>
    </source>
</evidence>
<dbReference type="GO" id="GO:0046872">
    <property type="term" value="F:metal ion binding"/>
    <property type="evidence" value="ECO:0007669"/>
    <property type="project" value="UniProtKB-KW"/>
</dbReference>
<evidence type="ECO:0000256" key="2">
    <source>
        <dbReference type="ARBA" id="ARBA00022723"/>
    </source>
</evidence>
<dbReference type="PRINTS" id="PR00682">
    <property type="entry name" value="IPNSYNTHASE"/>
</dbReference>
<dbReference type="Pfam" id="PF14226">
    <property type="entry name" value="DIOX_N"/>
    <property type="match status" value="1"/>
</dbReference>
<keyword evidence="2 4" id="KW-0479">Metal-binding</keyword>
<dbReference type="SUPFAM" id="SSF51197">
    <property type="entry name" value="Clavaminate synthase-like"/>
    <property type="match status" value="1"/>
</dbReference>